<organism evidence="2 3">
    <name type="scientific">Amphibalanus amphitrite</name>
    <name type="common">Striped barnacle</name>
    <name type="synonym">Balanus amphitrite</name>
    <dbReference type="NCBI Taxonomy" id="1232801"/>
    <lineage>
        <taxon>Eukaryota</taxon>
        <taxon>Metazoa</taxon>
        <taxon>Ecdysozoa</taxon>
        <taxon>Arthropoda</taxon>
        <taxon>Crustacea</taxon>
        <taxon>Multicrustacea</taxon>
        <taxon>Cirripedia</taxon>
        <taxon>Thoracica</taxon>
        <taxon>Thoracicalcarea</taxon>
        <taxon>Balanomorpha</taxon>
        <taxon>Balanoidea</taxon>
        <taxon>Balanidae</taxon>
        <taxon>Amphibalaninae</taxon>
        <taxon>Amphibalanus</taxon>
    </lineage>
</organism>
<dbReference type="Proteomes" id="UP000440578">
    <property type="component" value="Unassembled WGS sequence"/>
</dbReference>
<dbReference type="AlphaFoldDB" id="A0A6A4UYX9"/>
<feature type="region of interest" description="Disordered" evidence="1">
    <location>
        <begin position="608"/>
        <end position="681"/>
    </location>
</feature>
<dbReference type="PANTHER" id="PTHR47331">
    <property type="entry name" value="PHD-TYPE DOMAIN-CONTAINING PROTEIN"/>
    <property type="match status" value="1"/>
</dbReference>
<dbReference type="OrthoDB" id="10051210at2759"/>
<evidence type="ECO:0000313" key="2">
    <source>
        <dbReference type="EMBL" id="KAF0289057.1"/>
    </source>
</evidence>
<protein>
    <submittedName>
        <fullName evidence="2">Uncharacterized protein</fullName>
    </submittedName>
</protein>
<dbReference type="PANTHER" id="PTHR47331:SF5">
    <property type="entry name" value="RIBONUCLEASE H"/>
    <property type="match status" value="1"/>
</dbReference>
<keyword evidence="3" id="KW-1185">Reference proteome</keyword>
<feature type="compositionally biased region" description="Basic and acidic residues" evidence="1">
    <location>
        <begin position="619"/>
        <end position="657"/>
    </location>
</feature>
<dbReference type="InterPro" id="IPR005312">
    <property type="entry name" value="DUF1759"/>
</dbReference>
<comment type="caution">
    <text evidence="2">The sequence shown here is derived from an EMBL/GenBank/DDBJ whole genome shotgun (WGS) entry which is preliminary data.</text>
</comment>
<evidence type="ECO:0000313" key="3">
    <source>
        <dbReference type="Proteomes" id="UP000440578"/>
    </source>
</evidence>
<dbReference type="Pfam" id="PF03564">
    <property type="entry name" value="DUF1759"/>
    <property type="match status" value="1"/>
</dbReference>
<name>A0A6A4UYX9_AMPAM</name>
<reference evidence="2 3" key="1">
    <citation type="submission" date="2019-07" db="EMBL/GenBank/DDBJ databases">
        <title>Draft genome assembly of a fouling barnacle, Amphibalanus amphitrite (Darwin, 1854): The first reference genome for Thecostraca.</title>
        <authorList>
            <person name="Kim W."/>
        </authorList>
    </citation>
    <scope>NUCLEOTIDE SEQUENCE [LARGE SCALE GENOMIC DNA]</scope>
    <source>
        <strain evidence="2">SNU_AA5</strain>
        <tissue evidence="2">Soma without cirri and trophi</tissue>
    </source>
</reference>
<proteinExistence type="predicted"/>
<accession>A0A6A4UYX9</accession>
<evidence type="ECO:0000256" key="1">
    <source>
        <dbReference type="SAM" id="MobiDB-lite"/>
    </source>
</evidence>
<dbReference type="EMBL" id="VIIS01002063">
    <property type="protein sequence ID" value="KAF0289057.1"/>
    <property type="molecule type" value="Genomic_DNA"/>
</dbReference>
<sequence>MEQLQVEEEKSILEAKSAALLKFEEGEGMCAQESTQLLPATRLITSTGETAQLLSAGHFNAYTDETAQLLSAGRFNTCTDETTQLLSATRFNASTDATAQLLPATHLNVSSDAARDVTASMPMLPPYPVPQVGAVAGPGDISNQQPARDQLNQSSSAVDVLSTLEKLLTEKNNENRLPVLEPELFTGNIEKFPVWIKGFETYVEHRTSCPIERLHFLGRYTDGAAHSAIAGFLHLRTSDAYTKAKEKLVSRYGNDYLLANSFSKRLRDWPVIRGGDNKGLQQLADFLEHCLMASSAIAGMRTLDDPYTVQLVLKKLPYYVSDRWKRVVDSSVFGRSPRYPTFAAFVDFITTEARIACGPVSMQMEVKVFHRHRPERALITYALLDAQSDASFMTDSVCKTLQVSGSEVELELSTMAGTTSFSSQLVKDLRIESLADGSVTDLPDMYTRAHIPADRSLIPQHKTCEKWPHLRQLADDIHDEFADAEIGLLLGINCARAIKPREIIPGDNDDPWAVRTMLGWGIVGLVRALTLCALRRTADEHGDDSATGASNFEKNSFYIDDGVFSTSSSSEALQLIQDAVELCAKGGFKLHKFMSNDAEVLKKLPTVTSQKQEKKKKMTKQEAKEKKMTKEEEKEKKMTKENEEKMSKEKTMMKEVNELCASSEGDENLTPVTPQDESHKI</sequence>
<gene>
    <name evidence="2" type="ORF">FJT64_012616</name>
</gene>